<evidence type="ECO:0000256" key="2">
    <source>
        <dbReference type="ARBA" id="ARBA00022448"/>
    </source>
</evidence>
<evidence type="ECO:0000256" key="1">
    <source>
        <dbReference type="ARBA" id="ARBA00004651"/>
    </source>
</evidence>
<evidence type="ECO:0000256" key="4">
    <source>
        <dbReference type="ARBA" id="ARBA00022692"/>
    </source>
</evidence>
<evidence type="ECO:0000259" key="9">
    <source>
        <dbReference type="PROSITE" id="PS50928"/>
    </source>
</evidence>
<comment type="caution">
    <text evidence="10">The sequence shown here is derived from an EMBL/GenBank/DDBJ whole genome shotgun (WGS) entry which is preliminary data.</text>
</comment>
<gene>
    <name evidence="10" type="ORF">GCM10010430_80540</name>
</gene>
<comment type="similarity">
    <text evidence="7">Belongs to the binding-protein-dependent transport system permease family.</text>
</comment>
<sequence length="314" mass="33678">MTDDKTKATAVPGRAVPGQRKDPSSAGASAEPAIKVVKEWQEVWHRFAANRLALVGLVLVAVLILTAVFAPLIAPHDPLQQDLMNTLKPPSSDHLFGTDILGRDQLSRVIYGSRIAVIVGLVSILLTLAIGIVLGAIAAYFGRFYDTLTMRVADVFFAFPLLIGAIIIITVTGRGVWPVVLSLAIFGWATVARLLRSSVLSTREMDYVHAARALGAGHLRVILRHILPNSIAPVIIYGTFNVGTAVVAEASLSYLGVGVSPEVPEWGNMLAAGRGFIGVYDYMWTLPSLAVVLTSLGFIFLGDGMRDALDPKLR</sequence>
<organism evidence="10 11">
    <name type="scientific">Kitasatospora cystarginea</name>
    <dbReference type="NCBI Taxonomy" id="58350"/>
    <lineage>
        <taxon>Bacteria</taxon>
        <taxon>Bacillati</taxon>
        <taxon>Actinomycetota</taxon>
        <taxon>Actinomycetes</taxon>
        <taxon>Kitasatosporales</taxon>
        <taxon>Streptomycetaceae</taxon>
        <taxon>Kitasatospora</taxon>
    </lineage>
</organism>
<keyword evidence="2 7" id="KW-0813">Transport</keyword>
<dbReference type="InterPro" id="IPR035906">
    <property type="entry name" value="MetI-like_sf"/>
</dbReference>
<evidence type="ECO:0000313" key="11">
    <source>
        <dbReference type="Proteomes" id="UP001500305"/>
    </source>
</evidence>
<dbReference type="PANTHER" id="PTHR43386">
    <property type="entry name" value="OLIGOPEPTIDE TRANSPORT SYSTEM PERMEASE PROTEIN APPC"/>
    <property type="match status" value="1"/>
</dbReference>
<dbReference type="InterPro" id="IPR000515">
    <property type="entry name" value="MetI-like"/>
</dbReference>
<keyword evidence="5 7" id="KW-1133">Transmembrane helix</keyword>
<reference evidence="11" key="1">
    <citation type="journal article" date="2019" name="Int. J. Syst. Evol. Microbiol.">
        <title>The Global Catalogue of Microorganisms (GCM) 10K type strain sequencing project: providing services to taxonomists for standard genome sequencing and annotation.</title>
        <authorList>
            <consortium name="The Broad Institute Genomics Platform"/>
            <consortium name="The Broad Institute Genome Sequencing Center for Infectious Disease"/>
            <person name="Wu L."/>
            <person name="Ma J."/>
        </authorList>
    </citation>
    <scope>NUCLEOTIDE SEQUENCE [LARGE SCALE GENOMIC DNA]</scope>
    <source>
        <strain evidence="11">JCM 7356</strain>
    </source>
</reference>
<dbReference type="Gene3D" id="1.10.3720.10">
    <property type="entry name" value="MetI-like"/>
    <property type="match status" value="1"/>
</dbReference>
<dbReference type="Pfam" id="PF12911">
    <property type="entry name" value="OppC_N"/>
    <property type="match status" value="1"/>
</dbReference>
<protein>
    <submittedName>
        <fullName evidence="10">ABC transporter permease</fullName>
    </submittedName>
</protein>
<comment type="subcellular location">
    <subcellularLocation>
        <location evidence="1 7">Cell membrane</location>
        <topology evidence="1 7">Multi-pass membrane protein</topology>
    </subcellularLocation>
</comment>
<keyword evidence="3" id="KW-1003">Cell membrane</keyword>
<feature type="transmembrane region" description="Helical" evidence="7">
    <location>
        <begin position="52"/>
        <end position="74"/>
    </location>
</feature>
<name>A0ABP5S185_9ACTN</name>
<feature type="transmembrane region" description="Helical" evidence="7">
    <location>
        <begin position="152"/>
        <end position="170"/>
    </location>
</feature>
<dbReference type="InterPro" id="IPR050366">
    <property type="entry name" value="BP-dependent_transpt_permease"/>
</dbReference>
<keyword evidence="4 7" id="KW-0812">Transmembrane</keyword>
<dbReference type="Proteomes" id="UP001500305">
    <property type="component" value="Unassembled WGS sequence"/>
</dbReference>
<evidence type="ECO:0000256" key="8">
    <source>
        <dbReference type="SAM" id="MobiDB-lite"/>
    </source>
</evidence>
<keyword evidence="11" id="KW-1185">Reference proteome</keyword>
<dbReference type="RefSeq" id="WP_344641536.1">
    <property type="nucleotide sequence ID" value="NZ_BAAATR010000104.1"/>
</dbReference>
<dbReference type="PROSITE" id="PS50928">
    <property type="entry name" value="ABC_TM1"/>
    <property type="match status" value="1"/>
</dbReference>
<dbReference type="SUPFAM" id="SSF161098">
    <property type="entry name" value="MetI-like"/>
    <property type="match status" value="1"/>
</dbReference>
<accession>A0ABP5S185</accession>
<dbReference type="Pfam" id="PF00528">
    <property type="entry name" value="BPD_transp_1"/>
    <property type="match status" value="1"/>
</dbReference>
<evidence type="ECO:0000313" key="10">
    <source>
        <dbReference type="EMBL" id="GAA2282662.1"/>
    </source>
</evidence>
<feature type="domain" description="ABC transmembrane type-1" evidence="9">
    <location>
        <begin position="113"/>
        <end position="302"/>
    </location>
</feature>
<evidence type="ECO:0000256" key="5">
    <source>
        <dbReference type="ARBA" id="ARBA00022989"/>
    </source>
</evidence>
<dbReference type="PANTHER" id="PTHR43386:SF1">
    <property type="entry name" value="D,D-DIPEPTIDE TRANSPORT SYSTEM PERMEASE PROTEIN DDPC-RELATED"/>
    <property type="match status" value="1"/>
</dbReference>
<feature type="transmembrane region" description="Helical" evidence="7">
    <location>
        <begin position="176"/>
        <end position="195"/>
    </location>
</feature>
<dbReference type="EMBL" id="BAAATR010000104">
    <property type="protein sequence ID" value="GAA2282662.1"/>
    <property type="molecule type" value="Genomic_DNA"/>
</dbReference>
<evidence type="ECO:0000256" key="3">
    <source>
        <dbReference type="ARBA" id="ARBA00022475"/>
    </source>
</evidence>
<dbReference type="CDD" id="cd06261">
    <property type="entry name" value="TM_PBP2"/>
    <property type="match status" value="1"/>
</dbReference>
<keyword evidence="6 7" id="KW-0472">Membrane</keyword>
<feature type="region of interest" description="Disordered" evidence="8">
    <location>
        <begin position="1"/>
        <end position="28"/>
    </location>
</feature>
<evidence type="ECO:0000256" key="6">
    <source>
        <dbReference type="ARBA" id="ARBA00023136"/>
    </source>
</evidence>
<evidence type="ECO:0000256" key="7">
    <source>
        <dbReference type="RuleBase" id="RU363032"/>
    </source>
</evidence>
<feature type="transmembrane region" description="Helical" evidence="7">
    <location>
        <begin position="115"/>
        <end position="140"/>
    </location>
</feature>
<feature type="transmembrane region" description="Helical" evidence="7">
    <location>
        <begin position="282"/>
        <end position="302"/>
    </location>
</feature>
<feature type="transmembrane region" description="Helical" evidence="7">
    <location>
        <begin position="234"/>
        <end position="257"/>
    </location>
</feature>
<proteinExistence type="inferred from homology"/>
<dbReference type="InterPro" id="IPR025966">
    <property type="entry name" value="OppC_N"/>
</dbReference>